<evidence type="ECO:0000313" key="1">
    <source>
        <dbReference type="EMBL" id="OBS69790.1"/>
    </source>
</evidence>
<keyword evidence="2" id="KW-1185">Reference proteome</keyword>
<dbReference type="Proteomes" id="UP000092124">
    <property type="component" value="Unassembled WGS sequence"/>
</dbReference>
<evidence type="ECO:0000313" key="2">
    <source>
        <dbReference type="Proteomes" id="UP000092124"/>
    </source>
</evidence>
<organism evidence="1 2">
    <name type="scientific">Neotoma lepida</name>
    <name type="common">Desert woodrat</name>
    <dbReference type="NCBI Taxonomy" id="56216"/>
    <lineage>
        <taxon>Eukaryota</taxon>
        <taxon>Metazoa</taxon>
        <taxon>Chordata</taxon>
        <taxon>Craniata</taxon>
        <taxon>Vertebrata</taxon>
        <taxon>Euteleostomi</taxon>
        <taxon>Mammalia</taxon>
        <taxon>Eutheria</taxon>
        <taxon>Euarchontoglires</taxon>
        <taxon>Glires</taxon>
        <taxon>Rodentia</taxon>
        <taxon>Myomorpha</taxon>
        <taxon>Muroidea</taxon>
        <taxon>Cricetidae</taxon>
        <taxon>Neotominae</taxon>
        <taxon>Neotoma</taxon>
    </lineage>
</organism>
<dbReference type="OrthoDB" id="9808183at2759"/>
<feature type="non-terminal residue" evidence="1">
    <location>
        <position position="1"/>
    </location>
</feature>
<dbReference type="EMBL" id="LZPO01066914">
    <property type="protein sequence ID" value="OBS69790.1"/>
    <property type="molecule type" value="Genomic_DNA"/>
</dbReference>
<dbReference type="AlphaFoldDB" id="A0A1A6GVY4"/>
<reference evidence="1 2" key="1">
    <citation type="submission" date="2016-06" db="EMBL/GenBank/DDBJ databases">
        <title>The Draft Genome Sequence and Annotation of the Desert Woodrat Neotoma lepida.</title>
        <authorList>
            <person name="Campbell M."/>
            <person name="Oakeson K.F."/>
            <person name="Yandell M."/>
            <person name="Halpert J.R."/>
            <person name="Dearing D."/>
        </authorList>
    </citation>
    <scope>NUCLEOTIDE SEQUENCE [LARGE SCALE GENOMIC DNA]</scope>
    <source>
        <strain evidence="1">417</strain>
        <tissue evidence="1">Liver</tissue>
    </source>
</reference>
<protein>
    <submittedName>
        <fullName evidence="1">Uncharacterized protein</fullName>
    </submittedName>
</protein>
<proteinExistence type="predicted"/>
<sequence length="68" mass="8076">HCVTKPELIFRLEHGFGPWSIGETSLWNLPEMKVQLELHRGIKPYECKPCMKTIDLPSQYNKQHEYYS</sequence>
<gene>
    <name evidence="1" type="ORF">A6R68_01669</name>
</gene>
<comment type="caution">
    <text evidence="1">The sequence shown here is derived from an EMBL/GenBank/DDBJ whole genome shotgun (WGS) entry which is preliminary data.</text>
</comment>
<name>A0A1A6GVY4_NEOLE</name>
<accession>A0A1A6GVY4</accession>
<dbReference type="STRING" id="56216.A0A1A6GVY4"/>
<feature type="non-terminal residue" evidence="1">
    <location>
        <position position="68"/>
    </location>
</feature>